<feature type="region of interest" description="Disordered" evidence="1">
    <location>
        <begin position="1"/>
        <end position="21"/>
    </location>
</feature>
<dbReference type="Proteomes" id="UP001189429">
    <property type="component" value="Unassembled WGS sequence"/>
</dbReference>
<accession>A0ABN9QIF4</accession>
<keyword evidence="3" id="KW-1185">Reference proteome</keyword>
<sequence length="202" mass="21017">MAPTGSPTPAPTAAPTSAPTLAPTMPFSSGISGVMAPMAPVVTSAVGDPHLVNVQGQHFDLMKPGIHVLLHVPLRARQSNVLLAVAADAQQIGGACADTYFMSVNITGKWAESKAHQFGHADGIGLFFAAGQGAAHTGTKWMSFGKIQLKVIHGRTLGGTPYLNFFARNLKKAGHLVGGLLGEDDHSEVATPSTECRKVMEV</sequence>
<evidence type="ECO:0000313" key="3">
    <source>
        <dbReference type="Proteomes" id="UP001189429"/>
    </source>
</evidence>
<comment type="caution">
    <text evidence="2">The sequence shown here is derived from an EMBL/GenBank/DDBJ whole genome shotgun (WGS) entry which is preliminary data.</text>
</comment>
<protein>
    <recommendedName>
        <fullName evidence="4">Altered inheritance of mitochondria protein 24, mitochondrial</fullName>
    </recommendedName>
</protein>
<evidence type="ECO:0008006" key="4">
    <source>
        <dbReference type="Google" id="ProtNLM"/>
    </source>
</evidence>
<feature type="compositionally biased region" description="Pro residues" evidence="1">
    <location>
        <begin position="1"/>
        <end position="12"/>
    </location>
</feature>
<proteinExistence type="predicted"/>
<organism evidence="2 3">
    <name type="scientific">Prorocentrum cordatum</name>
    <dbReference type="NCBI Taxonomy" id="2364126"/>
    <lineage>
        <taxon>Eukaryota</taxon>
        <taxon>Sar</taxon>
        <taxon>Alveolata</taxon>
        <taxon>Dinophyceae</taxon>
        <taxon>Prorocentrales</taxon>
        <taxon>Prorocentraceae</taxon>
        <taxon>Prorocentrum</taxon>
    </lineage>
</organism>
<evidence type="ECO:0000256" key="1">
    <source>
        <dbReference type="SAM" id="MobiDB-lite"/>
    </source>
</evidence>
<gene>
    <name evidence="2" type="ORF">PCOR1329_LOCUS12223</name>
</gene>
<reference evidence="2" key="1">
    <citation type="submission" date="2023-10" db="EMBL/GenBank/DDBJ databases">
        <authorList>
            <person name="Chen Y."/>
            <person name="Shah S."/>
            <person name="Dougan E. K."/>
            <person name="Thang M."/>
            <person name="Chan C."/>
        </authorList>
    </citation>
    <scope>NUCLEOTIDE SEQUENCE [LARGE SCALE GENOMIC DNA]</scope>
</reference>
<name>A0ABN9QIF4_9DINO</name>
<dbReference type="EMBL" id="CAUYUJ010003558">
    <property type="protein sequence ID" value="CAK0805795.1"/>
    <property type="molecule type" value="Genomic_DNA"/>
</dbReference>
<evidence type="ECO:0000313" key="2">
    <source>
        <dbReference type="EMBL" id="CAK0805795.1"/>
    </source>
</evidence>